<evidence type="ECO:0000313" key="3">
    <source>
        <dbReference type="EMBL" id="GFR50536.1"/>
    </source>
</evidence>
<dbReference type="InterPro" id="IPR013783">
    <property type="entry name" value="Ig-like_fold"/>
</dbReference>
<name>A0AAD3E372_9CHLO</name>
<feature type="region of interest" description="Disordered" evidence="2">
    <location>
        <begin position="1"/>
        <end position="66"/>
    </location>
</feature>
<feature type="compositionally biased region" description="Low complexity" evidence="2">
    <location>
        <begin position="652"/>
        <end position="670"/>
    </location>
</feature>
<reference evidence="3 4" key="1">
    <citation type="journal article" date="2021" name="Sci. Rep.">
        <title>Genome sequencing of the multicellular alga Astrephomene provides insights into convergent evolution of germ-soma differentiation.</title>
        <authorList>
            <person name="Yamashita S."/>
            <person name="Yamamoto K."/>
            <person name="Matsuzaki R."/>
            <person name="Suzuki S."/>
            <person name="Yamaguchi H."/>
            <person name="Hirooka S."/>
            <person name="Minakuchi Y."/>
            <person name="Miyagishima S."/>
            <person name="Kawachi M."/>
            <person name="Toyoda A."/>
            <person name="Nozaki H."/>
        </authorList>
    </citation>
    <scope>NUCLEOTIDE SEQUENCE [LARGE SCALE GENOMIC DNA]</scope>
    <source>
        <strain evidence="3 4">NIES-4017</strain>
    </source>
</reference>
<comment type="similarity">
    <text evidence="1">Belongs to the glycosyl hydrolase 13 family.</text>
</comment>
<dbReference type="SUPFAM" id="SSF51445">
    <property type="entry name" value="(Trans)glycosidases"/>
    <property type="match status" value="1"/>
</dbReference>
<feature type="compositionally biased region" description="Low complexity" evidence="2">
    <location>
        <begin position="631"/>
        <end position="643"/>
    </location>
</feature>
<feature type="compositionally biased region" description="Low complexity" evidence="2">
    <location>
        <begin position="535"/>
        <end position="563"/>
    </location>
</feature>
<feature type="compositionally biased region" description="Gly residues" evidence="2">
    <location>
        <begin position="385"/>
        <end position="408"/>
    </location>
</feature>
<feature type="region of interest" description="Disordered" evidence="2">
    <location>
        <begin position="528"/>
        <end position="571"/>
    </location>
</feature>
<feature type="compositionally biased region" description="Low complexity" evidence="2">
    <location>
        <begin position="1123"/>
        <end position="1150"/>
    </location>
</feature>
<sequence length="1193" mass="120113">MMLKGTAQACPRQHPRAFPHPAPSGLPSGGLLRPAPTPATPASQHSISPPKPSTHTASTPRPVRGPAAAAPAAAAAAAAAGASWVCAAAPPAAPAAAGTAEGAGASLPYGTAATSLVDTSVVHYRCHSRDGAMVDARVEQLGAGSGWQVTLAVSYLNVPQRAPGELQLHWGMYRANPTRWQHPPEVQLQLLNLPHTAAPAAADSAPAAASALAAAAPAAATPAGQQAAAGGPGEWQSAASASSPDPGGSGALRTPLGWDKQGLGSGSGCGGCWRAVLRVPQQLGPLHLAFALYQPATKKYDIPLRAAHFCVPVGMSAGSPEPLGAAVVATATPTGSSSSSNSGSEGDPRVTECAVNFAVFSRHATSMQLCLVRVRLPEQQQQQLEGGGGGGAAGGGGGGSSGGSGGRAPAGSVAEATNVLEVVFDPLTNRTGDVWHVCVHGLKDLGTLCWAWRADGEILWQNGNRFHPGFMLLDPWATRVLPVSLPPGAHRAAPRMPPPPPAGQPASPEPPVLLGSLAAFTQPPFDWQGCHQPLRSSTPRATPAAAPAAAPTSTGGSQGSQGSRPRPLPLESGLVVEVDVVRFTSGPEAEGAVPPERRGKYLGVLDRLDQLRALGATTILLTPVNLCGSIPASSSSPSTAPLPAGSPPPPSTTATPPTTPTPAASPASAAASLDGRAPLSYFAPDPSLAVGGPLAAAEELKGLIRGLHRAGLEVMLQVEFCLTAEGGDAEGAGRLQGLRGLDHAVYYREGLTAPVLNCGHPVVRQLVGAALRHWAAEYRVGGFCVRNAENLVQDKFGSVLDSPPLVEQLAGDPQLRGLKLLAAVSEPALLPRQGERGFPHWGVWLQVNDRFRTDLTAYLAAGQRGLLSAVATRLTGSADLFAARWDAGLPGGLAAGRRPAFGVNATAPLGDRPLQAVLAAAAAAACGATDPARCEAVARALLVAQFVSAGQPLVAAATLLARPSTAQLVAALAAVRRGYAPLLCPPSLTSAERVLTWHSPYSGAGEPDWAAANPDPTANVLVLTIGGGVSRPGHMLTVAFNPNAEPVTVALPPPPTVAAAAPFCWRLLVDTSRPVPTAAQPAGPRGGGSSLGVVLPASEQGSYVMGAYGAVLLDAVPAQQQQPQQQQVQATATATAAAPSASTGGPAGRPATPPPGYGMSPAAAAAASKPPQPPAAAYKTVGGSSSAAPPPAA</sequence>
<evidence type="ECO:0000256" key="1">
    <source>
        <dbReference type="ARBA" id="ARBA00008061"/>
    </source>
</evidence>
<feature type="region of interest" description="Disordered" evidence="2">
    <location>
        <begin position="631"/>
        <end position="670"/>
    </location>
</feature>
<feature type="region of interest" description="Disordered" evidence="2">
    <location>
        <begin position="381"/>
        <end position="412"/>
    </location>
</feature>
<dbReference type="Proteomes" id="UP001054857">
    <property type="component" value="Unassembled WGS sequence"/>
</dbReference>
<feature type="region of interest" description="Disordered" evidence="2">
    <location>
        <begin position="223"/>
        <end position="259"/>
    </location>
</feature>
<feature type="compositionally biased region" description="Polar residues" evidence="2">
    <location>
        <begin position="43"/>
        <end position="59"/>
    </location>
</feature>
<feature type="compositionally biased region" description="Low complexity" evidence="2">
    <location>
        <begin position="335"/>
        <end position="345"/>
    </location>
</feature>
<gene>
    <name evidence="3" type="ORF">Agub_g12806</name>
</gene>
<dbReference type="CDD" id="cd02856">
    <property type="entry name" value="E_set_GDE_Isoamylase_N"/>
    <property type="match status" value="1"/>
</dbReference>
<feature type="region of interest" description="Disordered" evidence="2">
    <location>
        <begin position="489"/>
        <end position="514"/>
    </location>
</feature>
<protein>
    <submittedName>
        <fullName evidence="3">Uncharacterized protein</fullName>
    </submittedName>
</protein>
<evidence type="ECO:0000256" key="2">
    <source>
        <dbReference type="SAM" id="MobiDB-lite"/>
    </source>
</evidence>
<evidence type="ECO:0000313" key="4">
    <source>
        <dbReference type="Proteomes" id="UP001054857"/>
    </source>
</evidence>
<dbReference type="AlphaFoldDB" id="A0AAD3E372"/>
<dbReference type="InterPro" id="IPR014756">
    <property type="entry name" value="Ig_E-set"/>
</dbReference>
<feature type="region of interest" description="Disordered" evidence="2">
    <location>
        <begin position="1123"/>
        <end position="1193"/>
    </location>
</feature>
<feature type="compositionally biased region" description="Low complexity" evidence="2">
    <location>
        <begin position="1157"/>
        <end position="1187"/>
    </location>
</feature>
<dbReference type="PANTHER" id="PTHR43002">
    <property type="entry name" value="GLYCOGEN DEBRANCHING ENZYME"/>
    <property type="match status" value="1"/>
</dbReference>
<dbReference type="Gene3D" id="2.60.40.1180">
    <property type="entry name" value="Golgi alpha-mannosidase II"/>
    <property type="match status" value="1"/>
</dbReference>
<organism evidence="3 4">
    <name type="scientific">Astrephomene gubernaculifera</name>
    <dbReference type="NCBI Taxonomy" id="47775"/>
    <lineage>
        <taxon>Eukaryota</taxon>
        <taxon>Viridiplantae</taxon>
        <taxon>Chlorophyta</taxon>
        <taxon>core chlorophytes</taxon>
        <taxon>Chlorophyceae</taxon>
        <taxon>CS clade</taxon>
        <taxon>Chlamydomonadales</taxon>
        <taxon>Astrephomenaceae</taxon>
        <taxon>Astrephomene</taxon>
    </lineage>
</organism>
<dbReference type="EMBL" id="BMAR01000038">
    <property type="protein sequence ID" value="GFR50536.1"/>
    <property type="molecule type" value="Genomic_DNA"/>
</dbReference>
<dbReference type="SUPFAM" id="SSF81296">
    <property type="entry name" value="E set domains"/>
    <property type="match status" value="1"/>
</dbReference>
<dbReference type="InterPro" id="IPR017853">
    <property type="entry name" value="GH"/>
</dbReference>
<comment type="caution">
    <text evidence="3">The sequence shown here is derived from an EMBL/GenBank/DDBJ whole genome shotgun (WGS) entry which is preliminary data.</text>
</comment>
<dbReference type="SUPFAM" id="SSF51011">
    <property type="entry name" value="Glycosyl hydrolase domain"/>
    <property type="match status" value="1"/>
</dbReference>
<accession>A0AAD3E372</accession>
<keyword evidence="4" id="KW-1185">Reference proteome</keyword>
<dbReference type="InterPro" id="IPR013780">
    <property type="entry name" value="Glyco_hydro_b"/>
</dbReference>
<feature type="compositionally biased region" description="Pro residues" evidence="2">
    <location>
        <begin position="495"/>
        <end position="511"/>
    </location>
</feature>
<dbReference type="Gene3D" id="3.20.20.80">
    <property type="entry name" value="Glycosidases"/>
    <property type="match status" value="1"/>
</dbReference>
<proteinExistence type="inferred from homology"/>
<dbReference type="Gene3D" id="2.60.40.10">
    <property type="entry name" value="Immunoglobulins"/>
    <property type="match status" value="1"/>
</dbReference>
<feature type="region of interest" description="Disordered" evidence="2">
    <location>
        <begin position="329"/>
        <end position="348"/>
    </location>
</feature>
<dbReference type="InterPro" id="IPR044505">
    <property type="entry name" value="GlgX_Isoamylase_N_E_set"/>
</dbReference>
<feature type="compositionally biased region" description="Low complexity" evidence="2">
    <location>
        <begin position="237"/>
        <end position="246"/>
    </location>
</feature>